<dbReference type="Proteomes" id="UP000184315">
    <property type="component" value="Unassembled WGS sequence"/>
</dbReference>
<keyword evidence="1" id="KW-0175">Coiled coil</keyword>
<gene>
    <name evidence="2" type="ORF">PL9214730003</name>
</gene>
<dbReference type="EMBL" id="CZDF01000181">
    <property type="protein sequence ID" value="CUR35846.1"/>
    <property type="molecule type" value="Genomic_DNA"/>
</dbReference>
<evidence type="ECO:0000313" key="2">
    <source>
        <dbReference type="EMBL" id="CUR35846.1"/>
    </source>
</evidence>
<sequence length="379" mass="43345">MNTYSVIMLGPSGSGKTVFLASLYKKLSTQGDTGFFLQVESPEKRKRLNNLYTQIAVDEKWPKGTTYSEVSEWTFTCRVQTEGLPIYSACQFTYLDYAGGRINDEMGEDDPEFDNQLKNADALLGLLDGQRLLALMQGEALGRVWAVNDFPNMLNIMQEIQNKPIHFVISKWDILEGRYTLEEIIDCLYKIPEFNNLIRTRSRGNIPIRLIPISAVGKDFATLQKDGSMAKNFQALPKPFQVEVPLACVLPDMIQTKLKEIMEQKKEISDISIDVKANVTFWEWLGGIAGEAVSIVSQYLPKKYQFTADILERLIELLDTPIEQKRELANNRKLQLQREKEEALKKVTDEETALNYTIKCFLGIQNRLDYNFPESNLKR</sequence>
<feature type="coiled-coil region" evidence="1">
    <location>
        <begin position="322"/>
        <end position="353"/>
    </location>
</feature>
<keyword evidence="3" id="KW-1185">Reference proteome</keyword>
<organism evidence="2 3">
    <name type="scientific">Planktothrix tepida PCC 9214</name>
    <dbReference type="NCBI Taxonomy" id="671072"/>
    <lineage>
        <taxon>Bacteria</taxon>
        <taxon>Bacillati</taxon>
        <taxon>Cyanobacteriota</taxon>
        <taxon>Cyanophyceae</taxon>
        <taxon>Oscillatoriophycideae</taxon>
        <taxon>Oscillatoriales</taxon>
        <taxon>Microcoleaceae</taxon>
        <taxon>Planktothrix</taxon>
    </lineage>
</organism>
<dbReference type="AlphaFoldDB" id="A0A1J1LUH8"/>
<reference evidence="3" key="1">
    <citation type="submission" date="2015-10" db="EMBL/GenBank/DDBJ databases">
        <authorList>
            <person name="Regsiter A."/>
            <person name="william w."/>
        </authorList>
    </citation>
    <scope>NUCLEOTIDE SEQUENCE [LARGE SCALE GENOMIC DNA]</scope>
</reference>
<evidence type="ECO:0000256" key="1">
    <source>
        <dbReference type="SAM" id="Coils"/>
    </source>
</evidence>
<dbReference type="RefSeq" id="WP_072722763.1">
    <property type="nucleotide sequence ID" value="NZ_LN889818.1"/>
</dbReference>
<accession>A0A1J1LUH8</accession>
<protein>
    <submittedName>
        <fullName evidence="2">Uncharacterized protein</fullName>
    </submittedName>
</protein>
<dbReference type="InterPro" id="IPR027417">
    <property type="entry name" value="P-loop_NTPase"/>
</dbReference>
<dbReference type="Gene3D" id="3.40.50.300">
    <property type="entry name" value="P-loop containing nucleotide triphosphate hydrolases"/>
    <property type="match status" value="1"/>
</dbReference>
<proteinExistence type="predicted"/>
<dbReference type="SUPFAM" id="SSF52540">
    <property type="entry name" value="P-loop containing nucleoside triphosphate hydrolases"/>
    <property type="match status" value="1"/>
</dbReference>
<dbReference type="STRING" id="671072.PL9214730003"/>
<name>A0A1J1LUH8_9CYAN</name>
<evidence type="ECO:0000313" key="3">
    <source>
        <dbReference type="Proteomes" id="UP000184315"/>
    </source>
</evidence>